<dbReference type="AlphaFoldDB" id="A0AA41WQ79"/>
<gene>
    <name evidence="2" type="ORF">NKG59_00520</name>
</gene>
<name>A0AA41WQ79_9RALS</name>
<organism evidence="2 3">
    <name type="scientific">Ralstonia chuxiongensis</name>
    <dbReference type="NCBI Taxonomy" id="2957504"/>
    <lineage>
        <taxon>Bacteria</taxon>
        <taxon>Pseudomonadati</taxon>
        <taxon>Pseudomonadota</taxon>
        <taxon>Betaproteobacteria</taxon>
        <taxon>Burkholderiales</taxon>
        <taxon>Burkholderiaceae</taxon>
        <taxon>Ralstonia</taxon>
    </lineage>
</organism>
<evidence type="ECO:0000256" key="1">
    <source>
        <dbReference type="SAM" id="SignalP"/>
    </source>
</evidence>
<comment type="caution">
    <text evidence="2">The sequence shown here is derived from an EMBL/GenBank/DDBJ whole genome shotgun (WGS) entry which is preliminary data.</text>
</comment>
<sequence>MNRNISNAAFLAIALVLLALSDAWAQPENNPWEPSPVGTCVKDFERYLIGEREKNEELVVYRERTKIKSEQKKYFWVWDGTPSRNPSRLLYEVRGKRGCVILFMPCADATDFKMGGGGSLPAVVTSETQPLPNSLGGYASIVVTYFFDKNLGRYGRVPSFCERKTNAGVAEVDCMGAFE</sequence>
<dbReference type="Proteomes" id="UP001162793">
    <property type="component" value="Unassembled WGS sequence"/>
</dbReference>
<keyword evidence="1" id="KW-0732">Signal</keyword>
<feature type="chain" id="PRO_5041434068" evidence="1">
    <location>
        <begin position="26"/>
        <end position="179"/>
    </location>
</feature>
<protein>
    <submittedName>
        <fullName evidence="2">Uncharacterized protein</fullName>
    </submittedName>
</protein>
<dbReference type="RefSeq" id="WP_253534288.1">
    <property type="nucleotide sequence ID" value="NZ_JAMYWC010000001.1"/>
</dbReference>
<feature type="signal peptide" evidence="1">
    <location>
        <begin position="1"/>
        <end position="25"/>
    </location>
</feature>
<accession>A0AA41WQ79</accession>
<dbReference type="EMBL" id="JAMYWC010000001">
    <property type="protein sequence ID" value="MCP1170813.1"/>
    <property type="molecule type" value="Genomic_DNA"/>
</dbReference>
<evidence type="ECO:0000313" key="3">
    <source>
        <dbReference type="Proteomes" id="UP001162793"/>
    </source>
</evidence>
<proteinExistence type="predicted"/>
<reference evidence="3" key="1">
    <citation type="journal article" date="2023" name="Front. Microbiol.">
        <title>Ralstonia chuxiongensis sp. nov., Ralstonia mojiangensis sp. nov., and Ralstonia soli sp. nov., isolated from tobacco fields, are three novel species in the family Burkholderiaceae.</title>
        <authorList>
            <person name="Lu C.H."/>
            <person name="Zhang Y.Y."/>
            <person name="Jiang N."/>
            <person name="Chen W."/>
            <person name="Shao X."/>
            <person name="Zhao Z.M."/>
            <person name="Lu W.L."/>
            <person name="Hu X."/>
            <person name="Xi Y.X."/>
            <person name="Zou S.Y."/>
            <person name="Wei Q.J."/>
            <person name="Lin Z.L."/>
            <person name="Gong L."/>
            <person name="Gai X.T."/>
            <person name="Zhang L.Q."/>
            <person name="Li J.Y."/>
            <person name="Jin Y."/>
            <person name="Xia Z.Y."/>
        </authorList>
    </citation>
    <scope>NUCLEOTIDE SEQUENCE [LARGE SCALE GENOMIC DNA]</scope>
    <source>
        <strain evidence="3">21YRMH01-3</strain>
    </source>
</reference>
<keyword evidence="3" id="KW-1185">Reference proteome</keyword>
<evidence type="ECO:0000313" key="2">
    <source>
        <dbReference type="EMBL" id="MCP1170813.1"/>
    </source>
</evidence>